<dbReference type="RefSeq" id="WP_075976170.1">
    <property type="nucleotide sequence ID" value="NZ_MKQR01000017.1"/>
</dbReference>
<dbReference type="SUPFAM" id="SSF52788">
    <property type="entry name" value="Phosphotyrosine protein phosphatases I"/>
    <property type="match status" value="1"/>
</dbReference>
<dbReference type="PANTHER" id="PTHR11717:SF7">
    <property type="entry name" value="LOW MOLECULAR WEIGHT PHOSPHOTYROSINE PROTEIN PHOSPHATASE"/>
    <property type="match status" value="1"/>
</dbReference>
<dbReference type="PANTHER" id="PTHR11717">
    <property type="entry name" value="LOW MOLECULAR WEIGHT PROTEIN TYROSINE PHOSPHATASE"/>
    <property type="match status" value="1"/>
</dbReference>
<keyword evidence="4" id="KW-1185">Reference proteome</keyword>
<dbReference type="EC" id="3.1.3.48" evidence="1"/>
<dbReference type="AlphaFoldDB" id="A0A1Q9LJW9"/>
<reference evidence="3 4" key="1">
    <citation type="submission" date="2016-10" db="EMBL/GenBank/DDBJ databases">
        <title>The Draft Genome Sequence of Actinokineospora bangkokensis 44EHWT reveals the biosynthetic pathway of antifungal compounds Thailandins with unusual extender unit butylmalonyl-CoA.</title>
        <authorList>
            <person name="Greule A."/>
            <person name="Intra B."/>
            <person name="Flemming S."/>
            <person name="Rommel M.G."/>
            <person name="Panbangred W."/>
            <person name="Bechthold A."/>
        </authorList>
    </citation>
    <scope>NUCLEOTIDE SEQUENCE [LARGE SCALE GENOMIC DNA]</scope>
    <source>
        <strain evidence="3 4">44EHW</strain>
    </source>
</reference>
<comment type="caution">
    <text evidence="3">The sequence shown here is derived from an EMBL/GenBank/DDBJ whole genome shotgun (WGS) entry which is preliminary data.</text>
</comment>
<gene>
    <name evidence="3" type="ORF">BJP25_23485</name>
</gene>
<evidence type="ECO:0000259" key="2">
    <source>
        <dbReference type="SMART" id="SM00226"/>
    </source>
</evidence>
<accession>A0A1Q9LJW9</accession>
<evidence type="ECO:0000313" key="3">
    <source>
        <dbReference type="EMBL" id="OLR92279.1"/>
    </source>
</evidence>
<dbReference type="Gene3D" id="3.40.50.2300">
    <property type="match status" value="1"/>
</dbReference>
<organism evidence="3 4">
    <name type="scientific">Actinokineospora bangkokensis</name>
    <dbReference type="NCBI Taxonomy" id="1193682"/>
    <lineage>
        <taxon>Bacteria</taxon>
        <taxon>Bacillati</taxon>
        <taxon>Actinomycetota</taxon>
        <taxon>Actinomycetes</taxon>
        <taxon>Pseudonocardiales</taxon>
        <taxon>Pseudonocardiaceae</taxon>
        <taxon>Actinokineospora</taxon>
    </lineage>
</organism>
<protein>
    <recommendedName>
        <fullName evidence="1">protein-tyrosine-phosphatase</fullName>
        <ecNumber evidence="1">3.1.3.48</ecNumber>
    </recommendedName>
</protein>
<dbReference type="EMBL" id="MKQR01000017">
    <property type="protein sequence ID" value="OLR92279.1"/>
    <property type="molecule type" value="Genomic_DNA"/>
</dbReference>
<evidence type="ECO:0000256" key="1">
    <source>
        <dbReference type="ARBA" id="ARBA00013064"/>
    </source>
</evidence>
<feature type="domain" description="Phosphotyrosine protein phosphatase I" evidence="2">
    <location>
        <begin position="2"/>
        <end position="125"/>
    </location>
</feature>
<dbReference type="SMART" id="SM00226">
    <property type="entry name" value="LMWPc"/>
    <property type="match status" value="1"/>
</dbReference>
<proteinExistence type="predicted"/>
<dbReference type="InterPro" id="IPR023485">
    <property type="entry name" value="Ptyr_pPase"/>
</dbReference>
<dbReference type="Pfam" id="PF01451">
    <property type="entry name" value="LMWPc"/>
    <property type="match status" value="1"/>
</dbReference>
<dbReference type="STRING" id="1193682.BJP25_23485"/>
<dbReference type="Proteomes" id="UP000186040">
    <property type="component" value="Unassembled WGS sequence"/>
</dbReference>
<dbReference type="OrthoDB" id="9784339at2"/>
<dbReference type="GO" id="GO:0004725">
    <property type="term" value="F:protein tyrosine phosphatase activity"/>
    <property type="evidence" value="ECO:0007669"/>
    <property type="project" value="UniProtKB-EC"/>
</dbReference>
<evidence type="ECO:0000313" key="4">
    <source>
        <dbReference type="Proteomes" id="UP000186040"/>
    </source>
</evidence>
<sequence length="195" mass="21461">MCTVLFVCQGNQCRSPLAQALFIAAIPRCRGTRWRVESAGTHAEDGRPVVDGCGEHLHDPRVDLSRFRSRRLTTAMVDDAQAIITMTREQAATVLRRQPRALRRTATLAELARCAERSDRELFTRGGDALLELLRLTIRDRGPRRPRHAADDDIPDPVRDLATLLPGTEATIAAAIEQIALVVNPVAGRAVRQAG</sequence>
<name>A0A1Q9LJW9_9PSEU</name>
<dbReference type="InterPro" id="IPR050438">
    <property type="entry name" value="LMW_PTPase"/>
</dbReference>
<dbReference type="InterPro" id="IPR036196">
    <property type="entry name" value="Ptyr_pPase_sf"/>
</dbReference>